<dbReference type="EMBL" id="CP051677">
    <property type="protein sequence ID" value="QJD78027.1"/>
    <property type="molecule type" value="Genomic_DNA"/>
</dbReference>
<keyword evidence="7" id="KW-1185">Reference proteome</keyword>
<dbReference type="RefSeq" id="WP_169549971.1">
    <property type="nucleotide sequence ID" value="NZ_CP051677.1"/>
</dbReference>
<organism evidence="6 7">
    <name type="scientific">Spirosoma rhododendri</name>
    <dbReference type="NCBI Taxonomy" id="2728024"/>
    <lineage>
        <taxon>Bacteria</taxon>
        <taxon>Pseudomonadati</taxon>
        <taxon>Bacteroidota</taxon>
        <taxon>Cytophagia</taxon>
        <taxon>Cytophagales</taxon>
        <taxon>Cytophagaceae</taxon>
        <taxon>Spirosoma</taxon>
    </lineage>
</organism>
<dbReference type="PANTHER" id="PTHR34139">
    <property type="entry name" value="UPF0331 PROTEIN MJ0127"/>
    <property type="match status" value="1"/>
</dbReference>
<dbReference type="KEGG" id="srho:HH216_06050"/>
<keyword evidence="4" id="KW-0547">Nucleotide-binding</keyword>
<sequence length="119" mass="13735">MKDDRVYLAHIIRGLERLIDYTQEMTLSEFLADTKTQDACIRQLEVVGEATKRISFTLRDRFPHIAWRDMAGMRDRLIHEYMDVDLSIVWATATSDATLALIELEEIYQQLQAEAGTGN</sequence>
<dbReference type="AlphaFoldDB" id="A0A7L5DPR9"/>
<keyword evidence="5" id="KW-0378">Hydrolase</keyword>
<name>A0A7L5DPR9_9BACT</name>
<evidence type="ECO:0000256" key="3">
    <source>
        <dbReference type="ARBA" id="ARBA00022722"/>
    </source>
</evidence>
<dbReference type="Pfam" id="PF01934">
    <property type="entry name" value="HepT-like"/>
    <property type="match status" value="1"/>
</dbReference>
<dbReference type="InterPro" id="IPR008201">
    <property type="entry name" value="HepT-like"/>
</dbReference>
<keyword evidence="2" id="KW-1277">Toxin-antitoxin system</keyword>
<evidence type="ECO:0000256" key="1">
    <source>
        <dbReference type="ARBA" id="ARBA00022553"/>
    </source>
</evidence>
<dbReference type="GO" id="GO:0000166">
    <property type="term" value="F:nucleotide binding"/>
    <property type="evidence" value="ECO:0007669"/>
    <property type="project" value="UniProtKB-KW"/>
</dbReference>
<evidence type="ECO:0000256" key="2">
    <source>
        <dbReference type="ARBA" id="ARBA00022649"/>
    </source>
</evidence>
<keyword evidence="3" id="KW-0540">Nuclease</keyword>
<dbReference type="GO" id="GO:0016787">
    <property type="term" value="F:hydrolase activity"/>
    <property type="evidence" value="ECO:0007669"/>
    <property type="project" value="UniProtKB-KW"/>
</dbReference>
<dbReference type="Proteomes" id="UP000501128">
    <property type="component" value="Chromosome"/>
</dbReference>
<evidence type="ECO:0000256" key="4">
    <source>
        <dbReference type="ARBA" id="ARBA00022741"/>
    </source>
</evidence>
<evidence type="ECO:0000313" key="7">
    <source>
        <dbReference type="Proteomes" id="UP000501128"/>
    </source>
</evidence>
<dbReference type="GO" id="GO:0004540">
    <property type="term" value="F:RNA nuclease activity"/>
    <property type="evidence" value="ECO:0007669"/>
    <property type="project" value="InterPro"/>
</dbReference>
<reference evidence="6 7" key="1">
    <citation type="submission" date="2020-04" db="EMBL/GenBank/DDBJ databases">
        <title>Genome sequencing of novel species.</title>
        <authorList>
            <person name="Heo J."/>
            <person name="Kim S.-J."/>
            <person name="Kim J.-S."/>
            <person name="Hong S.-B."/>
            <person name="Kwon S.-W."/>
        </authorList>
    </citation>
    <scope>NUCLEOTIDE SEQUENCE [LARGE SCALE GENOMIC DNA]</scope>
    <source>
        <strain evidence="6 7">CJU-R4</strain>
    </source>
</reference>
<proteinExistence type="predicted"/>
<gene>
    <name evidence="6" type="ORF">HH216_06050</name>
</gene>
<accession>A0A7L5DPR9</accession>
<dbReference type="InterPro" id="IPR051813">
    <property type="entry name" value="HepT_RNase_toxin"/>
</dbReference>
<protein>
    <submittedName>
        <fullName evidence="6">DUF86 domain-containing protein</fullName>
    </submittedName>
</protein>
<evidence type="ECO:0000313" key="6">
    <source>
        <dbReference type="EMBL" id="QJD78027.1"/>
    </source>
</evidence>
<dbReference type="GO" id="GO:0110001">
    <property type="term" value="C:toxin-antitoxin complex"/>
    <property type="evidence" value="ECO:0007669"/>
    <property type="project" value="InterPro"/>
</dbReference>
<evidence type="ECO:0000256" key="5">
    <source>
        <dbReference type="ARBA" id="ARBA00022801"/>
    </source>
</evidence>
<dbReference type="PANTHER" id="PTHR34139:SF1">
    <property type="entry name" value="RNASE MJ1380-RELATED"/>
    <property type="match status" value="1"/>
</dbReference>
<keyword evidence="1" id="KW-0597">Phosphoprotein</keyword>